<name>A0A084J8T3_9CLOT</name>
<evidence type="ECO:0000313" key="3">
    <source>
        <dbReference type="EMBL" id="KEZ85367.1"/>
    </source>
</evidence>
<feature type="domain" description="Aldehyde dehydrogenase" evidence="2">
    <location>
        <begin position="22"/>
        <end position="274"/>
    </location>
</feature>
<dbReference type="PANTHER" id="PTHR11699">
    <property type="entry name" value="ALDEHYDE DEHYDROGENASE-RELATED"/>
    <property type="match status" value="1"/>
</dbReference>
<dbReference type="NCBIfam" id="TIGR02518">
    <property type="entry name" value="EutH_ACDH"/>
    <property type="match status" value="1"/>
</dbReference>
<gene>
    <name evidence="3" type="ORF">IO99_15760</name>
</gene>
<dbReference type="eggNOG" id="COG1012">
    <property type="taxonomic scope" value="Bacteria"/>
</dbReference>
<evidence type="ECO:0000259" key="2">
    <source>
        <dbReference type="Pfam" id="PF00171"/>
    </source>
</evidence>
<dbReference type="CDD" id="cd07122">
    <property type="entry name" value="ALDH_F20_ACDH"/>
    <property type="match status" value="1"/>
</dbReference>
<proteinExistence type="predicted"/>
<organism evidence="3 4">
    <name type="scientific">Clostridium sulfidigenes</name>
    <dbReference type="NCBI Taxonomy" id="318464"/>
    <lineage>
        <taxon>Bacteria</taxon>
        <taxon>Bacillati</taxon>
        <taxon>Bacillota</taxon>
        <taxon>Clostridia</taxon>
        <taxon>Eubacteriales</taxon>
        <taxon>Clostridiaceae</taxon>
        <taxon>Clostridium</taxon>
    </lineage>
</organism>
<dbReference type="Gene3D" id="3.40.605.10">
    <property type="entry name" value="Aldehyde Dehydrogenase, Chain A, domain 1"/>
    <property type="match status" value="1"/>
</dbReference>
<dbReference type="AlphaFoldDB" id="A0A084J8T3"/>
<accession>A0A084J8T3</accession>
<evidence type="ECO:0000313" key="4">
    <source>
        <dbReference type="Proteomes" id="UP000028542"/>
    </source>
</evidence>
<keyword evidence="4" id="KW-1185">Reference proteome</keyword>
<dbReference type="Proteomes" id="UP000028542">
    <property type="component" value="Unassembled WGS sequence"/>
</dbReference>
<dbReference type="Gene3D" id="3.40.309.10">
    <property type="entry name" value="Aldehyde Dehydrogenase, Chain A, domain 2"/>
    <property type="match status" value="1"/>
</dbReference>
<sequence>MENFDKDLRSIQEARDLARLGKVAANKIADYTEEQIDKILRNMVRVAEENAVCLAQMAVEETGFGKVEDKTFKNHLAATILYESIKDMKTIDIIREDEVNKLIEIAEPVGLVMGIVPSTNPTSTAIFKAMISIKSRNAIVFSPHPSAAKCTIKAAQLMHDAAVEAGAPENVITCVTSPSIGATNELMKSKEVAIIIATGGPGMVKAAYSAGKPALGVGAGNSPAYIEKTANIEQAVRNIMASKTFDNGTICASEQSIICEECNEAAVIQEFKKHGGYFMTKEETDKVCKLLFKNGHAMNAKFVGRSPQVIASAAGIEIPQGTKVLIGRQNGVGEGNPLSFEKLTTVLGFYTVKDCHQACDLSIELLQNGIGHTMSIHTENKDIVMKFAKKPASRILVNTGGTQGGTGASTGLNPSFTLGCGTWGGSSVSENVTPEHLINIKRVAYGLKDCATLASNDPTFNCIKTAENCHSVQNQLMNMSPAQIAAAAAALSKDNACVNNTNTCTECNTDSTKNEEILDLVNQIVAAMKGAN</sequence>
<dbReference type="SUPFAM" id="SSF53720">
    <property type="entry name" value="ALDH-like"/>
    <property type="match status" value="1"/>
</dbReference>
<evidence type="ECO:0000256" key="1">
    <source>
        <dbReference type="ARBA" id="ARBA00023002"/>
    </source>
</evidence>
<dbReference type="InterPro" id="IPR015590">
    <property type="entry name" value="Aldehyde_DH_dom"/>
</dbReference>
<dbReference type="STRING" id="318464.IO99_15760"/>
<dbReference type="InterPro" id="IPR016163">
    <property type="entry name" value="Ald_DH_C"/>
</dbReference>
<dbReference type="EMBL" id="JPMD01000038">
    <property type="protein sequence ID" value="KEZ85367.1"/>
    <property type="molecule type" value="Genomic_DNA"/>
</dbReference>
<comment type="caution">
    <text evidence="3">The sequence shown here is derived from an EMBL/GenBank/DDBJ whole genome shotgun (WGS) entry which is preliminary data.</text>
</comment>
<dbReference type="InterPro" id="IPR016162">
    <property type="entry name" value="Ald_DH_N"/>
</dbReference>
<dbReference type="Pfam" id="PF00171">
    <property type="entry name" value="Aldedh"/>
    <property type="match status" value="1"/>
</dbReference>
<protein>
    <submittedName>
        <fullName evidence="3">Acetaldehyde dehydrogenase</fullName>
    </submittedName>
</protein>
<keyword evidence="1" id="KW-0560">Oxidoreductase</keyword>
<dbReference type="InterPro" id="IPR013357">
    <property type="entry name" value="Acetaldehyde_DH_acetylating"/>
</dbReference>
<dbReference type="RefSeq" id="WP_035134874.1">
    <property type="nucleotide sequence ID" value="NZ_JPMD01000038.1"/>
</dbReference>
<reference evidence="3 4" key="1">
    <citation type="submission" date="2014-07" db="EMBL/GenBank/DDBJ databases">
        <title>Draft genome of Clostridium sulfidigenes 113A isolated from sediments associated with methane hydrate from Krishna Godavari basin.</title>
        <authorList>
            <person name="Honkalas V.S."/>
            <person name="Dabir A.P."/>
            <person name="Arora P."/>
            <person name="Dhakephalkar P.K."/>
        </authorList>
    </citation>
    <scope>NUCLEOTIDE SEQUENCE [LARGE SCALE GENOMIC DNA]</scope>
    <source>
        <strain evidence="3 4">113A</strain>
    </source>
</reference>
<dbReference type="GO" id="GO:0016620">
    <property type="term" value="F:oxidoreductase activity, acting on the aldehyde or oxo group of donors, NAD or NADP as acceptor"/>
    <property type="evidence" value="ECO:0007669"/>
    <property type="project" value="InterPro"/>
</dbReference>
<dbReference type="InterPro" id="IPR016161">
    <property type="entry name" value="Ald_DH/histidinol_DH"/>
</dbReference>